<feature type="domain" description="Myb-like" evidence="8">
    <location>
        <begin position="108"/>
        <end position="158"/>
    </location>
</feature>
<comment type="subcellular location">
    <subcellularLocation>
        <location evidence="1">Nucleus</location>
    </subcellularLocation>
</comment>
<dbReference type="GO" id="GO:0000981">
    <property type="term" value="F:DNA-binding transcription factor activity, RNA polymerase II-specific"/>
    <property type="evidence" value="ECO:0007669"/>
    <property type="project" value="TreeGrafter"/>
</dbReference>
<dbReference type="PROSITE" id="PS50090">
    <property type="entry name" value="MYB_LIKE"/>
    <property type="match status" value="2"/>
</dbReference>
<accession>A0A7I8KBG8</accession>
<evidence type="ECO:0000259" key="9">
    <source>
        <dbReference type="PROSITE" id="PS51294"/>
    </source>
</evidence>
<proteinExistence type="predicted"/>
<keyword evidence="11" id="KW-1185">Reference proteome</keyword>
<dbReference type="EMBL" id="LR746267">
    <property type="protein sequence ID" value="CAA7395031.1"/>
    <property type="molecule type" value="Genomic_DNA"/>
</dbReference>
<feature type="compositionally biased region" description="Low complexity" evidence="7">
    <location>
        <begin position="8"/>
        <end position="21"/>
    </location>
</feature>
<dbReference type="PANTHER" id="PTHR45614:SF175">
    <property type="entry name" value="TRANSCRIPTION FACTOR MYB105-RELATED"/>
    <property type="match status" value="1"/>
</dbReference>
<evidence type="ECO:0000256" key="7">
    <source>
        <dbReference type="SAM" id="MobiDB-lite"/>
    </source>
</evidence>
<dbReference type="Proteomes" id="UP000663760">
    <property type="component" value="Chromosome 4"/>
</dbReference>
<dbReference type="CDD" id="cd00167">
    <property type="entry name" value="SANT"/>
    <property type="match status" value="2"/>
</dbReference>
<dbReference type="Gene3D" id="1.10.10.60">
    <property type="entry name" value="Homeodomain-like"/>
    <property type="match status" value="2"/>
</dbReference>
<evidence type="ECO:0000256" key="1">
    <source>
        <dbReference type="ARBA" id="ARBA00004123"/>
    </source>
</evidence>
<evidence type="ECO:0000256" key="4">
    <source>
        <dbReference type="ARBA" id="ARBA00023125"/>
    </source>
</evidence>
<dbReference type="OrthoDB" id="2143914at2759"/>
<dbReference type="InterPro" id="IPR001005">
    <property type="entry name" value="SANT/Myb"/>
</dbReference>
<evidence type="ECO:0000313" key="11">
    <source>
        <dbReference type="Proteomes" id="UP000663760"/>
    </source>
</evidence>
<evidence type="ECO:0000313" key="10">
    <source>
        <dbReference type="EMBL" id="CAA7395031.1"/>
    </source>
</evidence>
<dbReference type="GO" id="GO:0000978">
    <property type="term" value="F:RNA polymerase II cis-regulatory region sequence-specific DNA binding"/>
    <property type="evidence" value="ECO:0007669"/>
    <property type="project" value="TreeGrafter"/>
</dbReference>
<dbReference type="PROSITE" id="PS51294">
    <property type="entry name" value="HTH_MYB"/>
    <property type="match status" value="2"/>
</dbReference>
<keyword evidence="4" id="KW-0238">DNA-binding</keyword>
<dbReference type="GO" id="GO:0005634">
    <property type="term" value="C:nucleus"/>
    <property type="evidence" value="ECO:0007669"/>
    <property type="project" value="UniProtKB-SubCell"/>
</dbReference>
<dbReference type="Pfam" id="PF13921">
    <property type="entry name" value="Myb_DNA-bind_6"/>
    <property type="match status" value="1"/>
</dbReference>
<sequence length="217" mass="24268">MEDHHPDSSNVDVVSDSGSDVIGRSNGDDREDEGLSGEDTRDGLPCGKEADDSGPSKVCSRGHWKPAEDTKLRELVALYGPHNWKLIAEKLESRSGKSCRLRWFNQLDPRINKRAFNEEEEERLMAAHRVYGNRWAMIAKLFPGRTDNAVKNHWHVIMARRRREQNNSVVYGGRKLGQAVPLGSAMKISVALDRGSNRGGGGGFSYSEFYPNPIYAI</sequence>
<dbReference type="InterPro" id="IPR009057">
    <property type="entry name" value="Homeodomain-like_sf"/>
</dbReference>
<organism evidence="10 11">
    <name type="scientific">Spirodela intermedia</name>
    <name type="common">Intermediate duckweed</name>
    <dbReference type="NCBI Taxonomy" id="51605"/>
    <lineage>
        <taxon>Eukaryota</taxon>
        <taxon>Viridiplantae</taxon>
        <taxon>Streptophyta</taxon>
        <taxon>Embryophyta</taxon>
        <taxon>Tracheophyta</taxon>
        <taxon>Spermatophyta</taxon>
        <taxon>Magnoliopsida</taxon>
        <taxon>Liliopsida</taxon>
        <taxon>Araceae</taxon>
        <taxon>Lemnoideae</taxon>
        <taxon>Spirodela</taxon>
    </lineage>
</organism>
<dbReference type="SMART" id="SM00717">
    <property type="entry name" value="SANT"/>
    <property type="match status" value="2"/>
</dbReference>
<evidence type="ECO:0000256" key="2">
    <source>
        <dbReference type="ARBA" id="ARBA00022737"/>
    </source>
</evidence>
<protein>
    <submittedName>
        <fullName evidence="10">Uncharacterized protein</fullName>
    </submittedName>
</protein>
<dbReference type="FunFam" id="1.10.10.60:FF:000060">
    <property type="entry name" value="MYB transcription factor"/>
    <property type="match status" value="1"/>
</dbReference>
<dbReference type="InterPro" id="IPR017930">
    <property type="entry name" value="Myb_dom"/>
</dbReference>
<name>A0A7I8KBG8_SPIIN</name>
<feature type="domain" description="HTH myb-type" evidence="9">
    <location>
        <begin position="108"/>
        <end position="162"/>
    </location>
</feature>
<dbReference type="AlphaFoldDB" id="A0A7I8KBG8"/>
<feature type="domain" description="HTH myb-type" evidence="9">
    <location>
        <begin position="56"/>
        <end position="107"/>
    </location>
</feature>
<keyword evidence="6" id="KW-0539">Nucleus</keyword>
<keyword evidence="3" id="KW-0805">Transcription regulation</keyword>
<reference evidence="10" key="1">
    <citation type="submission" date="2020-02" db="EMBL/GenBank/DDBJ databases">
        <authorList>
            <person name="Scholz U."/>
            <person name="Mascher M."/>
            <person name="Fiebig A."/>
        </authorList>
    </citation>
    <scope>NUCLEOTIDE SEQUENCE</scope>
</reference>
<dbReference type="SUPFAM" id="SSF46689">
    <property type="entry name" value="Homeodomain-like"/>
    <property type="match status" value="1"/>
</dbReference>
<keyword evidence="2" id="KW-0677">Repeat</keyword>
<keyword evidence="5" id="KW-0804">Transcription</keyword>
<gene>
    <name evidence="10" type="ORF">SI8410_04005692</name>
</gene>
<evidence type="ECO:0000256" key="5">
    <source>
        <dbReference type="ARBA" id="ARBA00023163"/>
    </source>
</evidence>
<feature type="region of interest" description="Disordered" evidence="7">
    <location>
        <begin position="1"/>
        <end position="64"/>
    </location>
</feature>
<evidence type="ECO:0000259" key="8">
    <source>
        <dbReference type="PROSITE" id="PS50090"/>
    </source>
</evidence>
<feature type="domain" description="Myb-like" evidence="8">
    <location>
        <begin position="61"/>
        <end position="107"/>
    </location>
</feature>
<dbReference type="PANTHER" id="PTHR45614">
    <property type="entry name" value="MYB PROTEIN-RELATED"/>
    <property type="match status" value="1"/>
</dbReference>
<evidence type="ECO:0000256" key="3">
    <source>
        <dbReference type="ARBA" id="ARBA00023015"/>
    </source>
</evidence>
<dbReference type="InterPro" id="IPR050560">
    <property type="entry name" value="MYB_TF"/>
</dbReference>
<evidence type="ECO:0000256" key="6">
    <source>
        <dbReference type="ARBA" id="ARBA00023242"/>
    </source>
</evidence>